<dbReference type="EnsemblPlants" id="Pp3c19_8660V3.1">
    <property type="protein sequence ID" value="Pp3c19_8660V3.1"/>
    <property type="gene ID" value="Pp3c19_8660"/>
</dbReference>
<reference evidence="11 13" key="1">
    <citation type="journal article" date="2008" name="Science">
        <title>The Physcomitrella genome reveals evolutionary insights into the conquest of land by plants.</title>
        <authorList>
            <person name="Rensing S."/>
            <person name="Lang D."/>
            <person name="Zimmer A."/>
            <person name="Terry A."/>
            <person name="Salamov A."/>
            <person name="Shapiro H."/>
            <person name="Nishiyama T."/>
            <person name="Perroud P.-F."/>
            <person name="Lindquist E."/>
            <person name="Kamisugi Y."/>
            <person name="Tanahashi T."/>
            <person name="Sakakibara K."/>
            <person name="Fujita T."/>
            <person name="Oishi K."/>
            <person name="Shin-I T."/>
            <person name="Kuroki Y."/>
            <person name="Toyoda A."/>
            <person name="Suzuki Y."/>
            <person name="Hashimoto A."/>
            <person name="Yamaguchi K."/>
            <person name="Sugano A."/>
            <person name="Kohara Y."/>
            <person name="Fujiyama A."/>
            <person name="Anterola A."/>
            <person name="Aoki S."/>
            <person name="Ashton N."/>
            <person name="Barbazuk W.B."/>
            <person name="Barker E."/>
            <person name="Bennetzen J."/>
            <person name="Bezanilla M."/>
            <person name="Blankenship R."/>
            <person name="Cho S.H."/>
            <person name="Dutcher S."/>
            <person name="Estelle M."/>
            <person name="Fawcett J.A."/>
            <person name="Gundlach H."/>
            <person name="Hanada K."/>
            <person name="Heyl A."/>
            <person name="Hicks K.A."/>
            <person name="Hugh J."/>
            <person name="Lohr M."/>
            <person name="Mayer K."/>
            <person name="Melkozernov A."/>
            <person name="Murata T."/>
            <person name="Nelson D."/>
            <person name="Pils B."/>
            <person name="Prigge M."/>
            <person name="Reiss B."/>
            <person name="Renner T."/>
            <person name="Rombauts S."/>
            <person name="Rushton P."/>
            <person name="Sanderfoot A."/>
            <person name="Schween G."/>
            <person name="Shiu S.-H."/>
            <person name="Stueber K."/>
            <person name="Theodoulou F.L."/>
            <person name="Tu H."/>
            <person name="Van de Peer Y."/>
            <person name="Verrier P.J."/>
            <person name="Waters E."/>
            <person name="Wood A."/>
            <person name="Yang L."/>
            <person name="Cove D."/>
            <person name="Cuming A."/>
            <person name="Hasebe M."/>
            <person name="Lucas S."/>
            <person name="Mishler D.B."/>
            <person name="Reski R."/>
            <person name="Grigoriev I."/>
            <person name="Quatrano R.S."/>
            <person name="Boore J.L."/>
        </authorList>
    </citation>
    <scope>NUCLEOTIDE SEQUENCE [LARGE SCALE GENOMIC DNA]</scope>
    <source>
        <strain evidence="12 13">cv. Gransden 2004</strain>
    </source>
</reference>
<reference evidence="11 13" key="2">
    <citation type="journal article" date="2018" name="Plant J.">
        <title>The Physcomitrella patens chromosome-scale assembly reveals moss genome structure and evolution.</title>
        <authorList>
            <person name="Lang D."/>
            <person name="Ullrich K.K."/>
            <person name="Murat F."/>
            <person name="Fuchs J."/>
            <person name="Jenkins J."/>
            <person name="Haas F.B."/>
            <person name="Piednoel M."/>
            <person name="Gundlach H."/>
            <person name="Van Bel M."/>
            <person name="Meyberg R."/>
            <person name="Vives C."/>
            <person name="Morata J."/>
            <person name="Symeonidi A."/>
            <person name="Hiss M."/>
            <person name="Muchero W."/>
            <person name="Kamisugi Y."/>
            <person name="Saleh O."/>
            <person name="Blanc G."/>
            <person name="Decker E.L."/>
            <person name="van Gessel N."/>
            <person name="Grimwood J."/>
            <person name="Hayes R.D."/>
            <person name="Graham S.W."/>
            <person name="Gunter L.E."/>
            <person name="McDaniel S.F."/>
            <person name="Hoernstein S.N.W."/>
            <person name="Larsson A."/>
            <person name="Li F.W."/>
            <person name="Perroud P.F."/>
            <person name="Phillips J."/>
            <person name="Ranjan P."/>
            <person name="Rokshar D.S."/>
            <person name="Rothfels C.J."/>
            <person name="Schneider L."/>
            <person name="Shu S."/>
            <person name="Stevenson D.W."/>
            <person name="Thummler F."/>
            <person name="Tillich M."/>
            <person name="Villarreal Aguilar J.C."/>
            <person name="Widiez T."/>
            <person name="Wong G.K."/>
            <person name="Wymore A."/>
            <person name="Zhang Y."/>
            <person name="Zimmer A.D."/>
            <person name="Quatrano R.S."/>
            <person name="Mayer K.F.X."/>
            <person name="Goodstein D."/>
            <person name="Casacuberta J.M."/>
            <person name="Vandepoele K."/>
            <person name="Reski R."/>
            <person name="Cuming A.C."/>
            <person name="Tuskan G.A."/>
            <person name="Maumus F."/>
            <person name="Salse J."/>
            <person name="Schmutz J."/>
            <person name="Rensing S.A."/>
        </authorList>
    </citation>
    <scope>NUCLEOTIDE SEQUENCE [LARGE SCALE GENOMIC DNA]</scope>
    <source>
        <strain evidence="12 13">cv. Gransden 2004</strain>
    </source>
</reference>
<dbReference type="Proteomes" id="UP000006727">
    <property type="component" value="Chromosome 19"/>
</dbReference>
<dbReference type="RefSeq" id="XP_024403372.1">
    <property type="nucleotide sequence ID" value="XM_024547604.2"/>
</dbReference>
<evidence type="ECO:0000256" key="5">
    <source>
        <dbReference type="ARBA" id="ARBA00022737"/>
    </source>
</evidence>
<evidence type="ECO:0000256" key="3">
    <source>
        <dbReference type="ARBA" id="ARBA00022692"/>
    </source>
</evidence>
<evidence type="ECO:0000313" key="12">
    <source>
        <dbReference type="EnsemblPlants" id="Pp3c19_8660V3.1"/>
    </source>
</evidence>
<dbReference type="InterPro" id="IPR032675">
    <property type="entry name" value="LRR_dom_sf"/>
</dbReference>
<dbReference type="Gramene" id="Pp3c19_8660V3.1">
    <property type="protein sequence ID" value="Pp3c19_8660V3.1"/>
    <property type="gene ID" value="Pp3c19_8660"/>
</dbReference>
<dbReference type="Gramene" id="Pp3c19_8660V3.3">
    <property type="protein sequence ID" value="Pp3c19_8660V3.3"/>
    <property type="gene ID" value="Pp3c19_8660"/>
</dbReference>
<evidence type="ECO:0000256" key="1">
    <source>
        <dbReference type="ARBA" id="ARBA00004479"/>
    </source>
</evidence>
<dbReference type="GO" id="GO:0016020">
    <property type="term" value="C:membrane"/>
    <property type="evidence" value="ECO:0007669"/>
    <property type="project" value="UniProtKB-SubCell"/>
</dbReference>
<evidence type="ECO:0000259" key="10">
    <source>
        <dbReference type="Pfam" id="PF08263"/>
    </source>
</evidence>
<dbReference type="InterPro" id="IPR013210">
    <property type="entry name" value="LRR_N_plant-typ"/>
</dbReference>
<keyword evidence="4 9" id="KW-0732">Signal</keyword>
<dbReference type="Pfam" id="PF08263">
    <property type="entry name" value="LRRNT_2"/>
    <property type="match status" value="1"/>
</dbReference>
<dbReference type="EMBL" id="ABEU02000019">
    <property type="protein sequence ID" value="PNR34070.1"/>
    <property type="molecule type" value="Genomic_DNA"/>
</dbReference>
<dbReference type="EnsemblPlants" id="Pp3c19_8660V3.2">
    <property type="protein sequence ID" value="Pp3c19_8660V3.2"/>
    <property type="gene ID" value="Pp3c19_8660"/>
</dbReference>
<protein>
    <recommendedName>
        <fullName evidence="10">Leucine-rich repeat-containing N-terminal plant-type domain-containing protein</fullName>
    </recommendedName>
</protein>
<dbReference type="EnsemblPlants" id="Pp3c19_8660V3.3">
    <property type="protein sequence ID" value="Pp3c19_8660V3.3"/>
    <property type="gene ID" value="Pp3c19_8660"/>
</dbReference>
<evidence type="ECO:0000256" key="4">
    <source>
        <dbReference type="ARBA" id="ARBA00022729"/>
    </source>
</evidence>
<dbReference type="AlphaFoldDB" id="A9T6U7"/>
<sequence>MEYGSKARIGYVAVLLCIFLSFFTYSAMAQCSLEESRALLKFKSVVLDPRDDLGDWGPESGNCCGWRGVLCSRSGVGGIDLDLDVPIRGRTVTIDPNNPQALVIAYEALSKLSQLVIFRTNWVSWRGPLPLRELSKLPLREIVIRNGDIGNQGRFGGSLQNDISNFAGTLEILVIQGSSYNTGLPSALCKLKNLKELEVSQSWIPNLGPACLGSLTSLEKVRMQMNRKATGGLPTWPTRLPNLKVLDFSNNAHSGSIPAQYGRLANVQLSLAGNRLSSRIPPALSGKPESTFRPGNEGLCGAPLQACPA</sequence>
<organism evidence="11">
    <name type="scientific">Physcomitrium patens</name>
    <name type="common">Spreading-leaved earth moss</name>
    <name type="synonym">Physcomitrella patens</name>
    <dbReference type="NCBI Taxonomy" id="3218"/>
    <lineage>
        <taxon>Eukaryota</taxon>
        <taxon>Viridiplantae</taxon>
        <taxon>Streptophyta</taxon>
        <taxon>Embryophyta</taxon>
        <taxon>Bryophyta</taxon>
        <taxon>Bryophytina</taxon>
        <taxon>Bryopsida</taxon>
        <taxon>Funariidae</taxon>
        <taxon>Funariales</taxon>
        <taxon>Funariaceae</taxon>
        <taxon>Physcomitrium</taxon>
    </lineage>
</organism>
<dbReference type="InterPro" id="IPR046956">
    <property type="entry name" value="RLP23-like"/>
</dbReference>
<keyword evidence="8" id="KW-0325">Glycoprotein</keyword>
<keyword evidence="13" id="KW-1185">Reference proteome</keyword>
<dbReference type="Gramene" id="Pp3c19_8660V3.2">
    <property type="protein sequence ID" value="Pp3c19_8660V3.2"/>
    <property type="gene ID" value="Pp3c19_8660"/>
</dbReference>
<evidence type="ECO:0000256" key="8">
    <source>
        <dbReference type="ARBA" id="ARBA00023180"/>
    </source>
</evidence>
<keyword evidence="6" id="KW-1133">Transmembrane helix</keyword>
<keyword evidence="3" id="KW-0812">Transmembrane</keyword>
<keyword evidence="7" id="KW-0472">Membrane</keyword>
<feature type="chain" id="PRO_5014297995" description="Leucine-rich repeat-containing N-terminal plant-type domain-containing protein" evidence="9">
    <location>
        <begin position="30"/>
        <end position="309"/>
    </location>
</feature>
<evidence type="ECO:0000313" key="11">
    <source>
        <dbReference type="EMBL" id="PNR34070.1"/>
    </source>
</evidence>
<evidence type="ECO:0000256" key="6">
    <source>
        <dbReference type="ARBA" id="ARBA00022989"/>
    </source>
</evidence>
<feature type="signal peptide" evidence="9">
    <location>
        <begin position="1"/>
        <end position="29"/>
    </location>
</feature>
<dbReference type="HOGENOM" id="CLU_000288_18_22_1"/>
<gene>
    <name evidence="12" type="primary">LOC112295723</name>
    <name evidence="11" type="ORF">PHYPA_023886</name>
</gene>
<dbReference type="Pfam" id="PF00560">
    <property type="entry name" value="LRR_1"/>
    <property type="match status" value="1"/>
</dbReference>
<dbReference type="EnsemblPlants" id="Pp3c19_8660V3.4">
    <property type="protein sequence ID" value="Pp3c19_8660V3.4"/>
    <property type="gene ID" value="Pp3c19_8660"/>
</dbReference>
<dbReference type="Gramene" id="Pp3c19_8660V3.4">
    <property type="protein sequence ID" value="Pp3c19_8660V3.4"/>
    <property type="gene ID" value="Pp3c19_8660"/>
</dbReference>
<dbReference type="PaxDb" id="3218-PP1S175_51V6.3"/>
<evidence type="ECO:0000256" key="9">
    <source>
        <dbReference type="SAM" id="SignalP"/>
    </source>
</evidence>
<feature type="domain" description="Leucine-rich repeat-containing N-terminal plant-type" evidence="10">
    <location>
        <begin position="34"/>
        <end position="72"/>
    </location>
</feature>
<evidence type="ECO:0000256" key="2">
    <source>
        <dbReference type="ARBA" id="ARBA00022614"/>
    </source>
</evidence>
<name>A9T6U7_PHYPA</name>
<dbReference type="STRING" id="3218.A9T6U7"/>
<dbReference type="OrthoDB" id="1937783at2759"/>
<dbReference type="PANTHER" id="PTHR48063">
    <property type="entry name" value="LRR RECEPTOR-LIKE KINASE"/>
    <property type="match status" value="1"/>
</dbReference>
<dbReference type="RefSeq" id="XP_024403371.1">
    <property type="nucleotide sequence ID" value="XM_024547603.2"/>
</dbReference>
<reference evidence="12" key="3">
    <citation type="submission" date="2020-12" db="UniProtKB">
        <authorList>
            <consortium name="EnsemblPlants"/>
        </authorList>
    </citation>
    <scope>IDENTIFICATION</scope>
</reference>
<keyword evidence="2" id="KW-0433">Leucine-rich repeat</keyword>
<evidence type="ECO:0000256" key="7">
    <source>
        <dbReference type="ARBA" id="ARBA00023136"/>
    </source>
</evidence>
<keyword evidence="5" id="KW-0677">Repeat</keyword>
<dbReference type="SUPFAM" id="SSF52058">
    <property type="entry name" value="L domain-like"/>
    <property type="match status" value="1"/>
</dbReference>
<comment type="subcellular location">
    <subcellularLocation>
        <location evidence="1">Membrane</location>
        <topology evidence="1">Single-pass type I membrane protein</topology>
    </subcellularLocation>
</comment>
<proteinExistence type="predicted"/>
<evidence type="ECO:0000313" key="13">
    <source>
        <dbReference type="Proteomes" id="UP000006727"/>
    </source>
</evidence>
<dbReference type="Gene3D" id="3.80.10.10">
    <property type="entry name" value="Ribonuclease Inhibitor"/>
    <property type="match status" value="3"/>
</dbReference>
<dbReference type="InterPro" id="IPR001611">
    <property type="entry name" value="Leu-rich_rpt"/>
</dbReference>
<accession>A9T6U7</accession>
<dbReference type="GeneID" id="112295723"/>